<reference evidence="4 5" key="1">
    <citation type="submission" date="2021-02" db="EMBL/GenBank/DDBJ databases">
        <title>Characterization of Marinitoga sp. nov. str. BP5-C20A.</title>
        <authorList>
            <person name="Erauso G."/>
            <person name="Postec A."/>
        </authorList>
    </citation>
    <scope>NUCLEOTIDE SEQUENCE [LARGE SCALE GENOMIC DNA]</scope>
    <source>
        <strain evidence="4 5">BP5-C20A</strain>
    </source>
</reference>
<dbReference type="PANTHER" id="PTHR34106">
    <property type="entry name" value="GLYCOSIDASE"/>
    <property type="match status" value="1"/>
</dbReference>
<comment type="similarity">
    <text evidence="3">Belongs to the glycosyl hydrolase 130 family.</text>
</comment>
<protein>
    <submittedName>
        <fullName evidence="4">Glycoside hydrolase family 130 protein</fullName>
    </submittedName>
</protein>
<dbReference type="InterPro" id="IPR007184">
    <property type="entry name" value="Mannoside_phosphorylase"/>
</dbReference>
<organism evidence="4 5">
    <name type="scientific">Marinitoga aeolica</name>
    <dbReference type="NCBI Taxonomy" id="2809031"/>
    <lineage>
        <taxon>Bacteria</taxon>
        <taxon>Thermotogati</taxon>
        <taxon>Thermotogota</taxon>
        <taxon>Thermotogae</taxon>
        <taxon>Petrotogales</taxon>
        <taxon>Petrotogaceae</taxon>
        <taxon>Marinitoga</taxon>
    </lineage>
</organism>
<sequence length="313" mass="36158">MIPWEERKDKNEIIWRYSKNPITKRNQFKNGARIFNSAVLPYNNGFIGVFRVDHNNTVPNLHIGRSEDGINWEFNENAIEWIDKDGNISVPIYAYDPRLVKLDDYYYITFCTDLHGPTIGVGRTKDFIKFERLPDAFLPFNRNGVLFPRKINGKYYMLSRPSDNGHTPFGDIFISESNDLIHWGNHKWLMGRKNDSWWENLKIGAGPIPIETNKGWLLIYHGVTNTCNGYVYSFGTALLDLEDPSKVLYRSNNYLMTPEESYETIGFVPNVVFPCSALVENDKIAIYYGAADTYIGVAFAYLNELIEFTKNDN</sequence>
<dbReference type="PIRSF" id="PIRSF016202">
    <property type="entry name" value="PH1107"/>
    <property type="match status" value="1"/>
</dbReference>
<dbReference type="PANTHER" id="PTHR34106:SF1">
    <property type="entry name" value="1,4-BETA-MANNOSYL-N-ACETYLGLUCOSAMINE PHOSPHORYLASE"/>
    <property type="match status" value="1"/>
</dbReference>
<evidence type="ECO:0000256" key="3">
    <source>
        <dbReference type="ARBA" id="ARBA00024356"/>
    </source>
</evidence>
<accession>A0ABY8PQA1</accession>
<dbReference type="GO" id="GO:0016787">
    <property type="term" value="F:hydrolase activity"/>
    <property type="evidence" value="ECO:0007669"/>
    <property type="project" value="UniProtKB-KW"/>
</dbReference>
<keyword evidence="5" id="KW-1185">Reference proteome</keyword>
<evidence type="ECO:0000313" key="4">
    <source>
        <dbReference type="EMBL" id="WGS64801.1"/>
    </source>
</evidence>
<keyword evidence="2" id="KW-0808">Transferase</keyword>
<dbReference type="Gene3D" id="2.115.10.20">
    <property type="entry name" value="Glycosyl hydrolase domain, family 43"/>
    <property type="match status" value="1"/>
</dbReference>
<dbReference type="InterPro" id="IPR023296">
    <property type="entry name" value="Glyco_hydro_beta-prop_sf"/>
</dbReference>
<dbReference type="RefSeq" id="WP_280998724.1">
    <property type="nucleotide sequence ID" value="NZ_CP069362.1"/>
</dbReference>
<keyword evidence="1" id="KW-0328">Glycosyltransferase</keyword>
<dbReference type="Proteomes" id="UP001232493">
    <property type="component" value="Chromosome"/>
</dbReference>
<evidence type="ECO:0000256" key="1">
    <source>
        <dbReference type="ARBA" id="ARBA00022676"/>
    </source>
</evidence>
<gene>
    <name evidence="4" type="ORF">JRV97_10660</name>
</gene>
<evidence type="ECO:0000256" key="2">
    <source>
        <dbReference type="ARBA" id="ARBA00022679"/>
    </source>
</evidence>
<dbReference type="CDD" id="cd08993">
    <property type="entry name" value="GH130"/>
    <property type="match status" value="1"/>
</dbReference>
<evidence type="ECO:0000313" key="5">
    <source>
        <dbReference type="Proteomes" id="UP001232493"/>
    </source>
</evidence>
<name>A0ABY8PQA1_9BACT</name>
<dbReference type="Pfam" id="PF04041">
    <property type="entry name" value="Glyco_hydro_130"/>
    <property type="match status" value="1"/>
</dbReference>
<proteinExistence type="inferred from homology"/>
<dbReference type="EMBL" id="CP069362">
    <property type="protein sequence ID" value="WGS64801.1"/>
    <property type="molecule type" value="Genomic_DNA"/>
</dbReference>
<dbReference type="SUPFAM" id="SSF75005">
    <property type="entry name" value="Arabinanase/levansucrase/invertase"/>
    <property type="match status" value="1"/>
</dbReference>
<keyword evidence="4" id="KW-0378">Hydrolase</keyword>